<proteinExistence type="predicted"/>
<dbReference type="VEuPathDB" id="FungiDB:AMAG_05262"/>
<evidence type="ECO:0000256" key="1">
    <source>
        <dbReference type="SAM" id="Phobius"/>
    </source>
</evidence>
<name>A0A0L0SB59_ALLM3</name>
<keyword evidence="1" id="KW-0472">Membrane</keyword>
<keyword evidence="1" id="KW-1133">Transmembrane helix</keyword>
<dbReference type="EMBL" id="GG745335">
    <property type="protein sequence ID" value="KNE59803.1"/>
    <property type="molecule type" value="Genomic_DNA"/>
</dbReference>
<keyword evidence="3" id="KW-1185">Reference proteome</keyword>
<protein>
    <submittedName>
        <fullName evidence="2">Uncharacterized protein</fullName>
    </submittedName>
</protein>
<evidence type="ECO:0000313" key="3">
    <source>
        <dbReference type="Proteomes" id="UP000054350"/>
    </source>
</evidence>
<dbReference type="Proteomes" id="UP000054350">
    <property type="component" value="Unassembled WGS sequence"/>
</dbReference>
<accession>A0A0L0SB59</accession>
<organism evidence="2 3">
    <name type="scientific">Allomyces macrogynus (strain ATCC 38327)</name>
    <name type="common">Allomyces javanicus var. macrogynus</name>
    <dbReference type="NCBI Taxonomy" id="578462"/>
    <lineage>
        <taxon>Eukaryota</taxon>
        <taxon>Fungi</taxon>
        <taxon>Fungi incertae sedis</taxon>
        <taxon>Blastocladiomycota</taxon>
        <taxon>Blastocladiomycetes</taxon>
        <taxon>Blastocladiales</taxon>
        <taxon>Blastocladiaceae</taxon>
        <taxon>Allomyces</taxon>
    </lineage>
</organism>
<reference evidence="2 3" key="1">
    <citation type="submission" date="2009-11" db="EMBL/GenBank/DDBJ databases">
        <title>Annotation of Allomyces macrogynus ATCC 38327.</title>
        <authorList>
            <consortium name="The Broad Institute Genome Sequencing Platform"/>
            <person name="Russ C."/>
            <person name="Cuomo C."/>
            <person name="Burger G."/>
            <person name="Gray M.W."/>
            <person name="Holland P.W.H."/>
            <person name="King N."/>
            <person name="Lang F.B.F."/>
            <person name="Roger A.J."/>
            <person name="Ruiz-Trillo I."/>
            <person name="Young S.K."/>
            <person name="Zeng Q."/>
            <person name="Gargeya S."/>
            <person name="Fitzgerald M."/>
            <person name="Haas B."/>
            <person name="Abouelleil A."/>
            <person name="Alvarado L."/>
            <person name="Arachchi H.M."/>
            <person name="Berlin A."/>
            <person name="Chapman S.B."/>
            <person name="Gearin G."/>
            <person name="Goldberg J."/>
            <person name="Griggs A."/>
            <person name="Gujja S."/>
            <person name="Hansen M."/>
            <person name="Heiman D."/>
            <person name="Howarth C."/>
            <person name="Larimer J."/>
            <person name="Lui A."/>
            <person name="MacDonald P.J.P."/>
            <person name="McCowen C."/>
            <person name="Montmayeur A."/>
            <person name="Murphy C."/>
            <person name="Neiman D."/>
            <person name="Pearson M."/>
            <person name="Priest M."/>
            <person name="Roberts A."/>
            <person name="Saif S."/>
            <person name="Shea T."/>
            <person name="Sisk P."/>
            <person name="Stolte C."/>
            <person name="Sykes S."/>
            <person name="Wortman J."/>
            <person name="Nusbaum C."/>
            <person name="Birren B."/>
        </authorList>
    </citation>
    <scope>NUCLEOTIDE SEQUENCE [LARGE SCALE GENOMIC DNA]</scope>
    <source>
        <strain evidence="2 3">ATCC 38327</strain>
    </source>
</reference>
<feature type="transmembrane region" description="Helical" evidence="1">
    <location>
        <begin position="156"/>
        <end position="174"/>
    </location>
</feature>
<dbReference type="OrthoDB" id="5553151at2759"/>
<keyword evidence="1" id="KW-0812">Transmembrane</keyword>
<feature type="transmembrane region" description="Helical" evidence="1">
    <location>
        <begin position="186"/>
        <end position="207"/>
    </location>
</feature>
<evidence type="ECO:0000313" key="2">
    <source>
        <dbReference type="EMBL" id="KNE59803.1"/>
    </source>
</evidence>
<sequence>MLAHPRKSMAHAHNAHLAAAKQAAAIAAAAGLSGSNNLHPGSTEKGGGSSGAGQILMHSGASRTLGGGTATRTGRAWHKWPKPFNHVVATLDALMNTWDALTSDHLRNNRVLCLCHTTVLLALIIESYVTVPAVPDSLIARDGIAAWKVPKWNGRVIWFLQLCTTLIALAASARQSSTTNAYRYQVMFHLAVTMVLGSVGVIFYMIYGNAWELGEILCGTTRQLVCTDTDWGTKIISESWHWRSVVFLVSQALTVQGIVTHLLELLAMHRDAEKKNDASNPAGGGGTSRVVLAQY</sequence>
<gene>
    <name evidence="2" type="ORF">AMAG_05262</name>
</gene>
<feature type="transmembrane region" description="Helical" evidence="1">
    <location>
        <begin position="111"/>
        <end position="131"/>
    </location>
</feature>
<dbReference type="AlphaFoldDB" id="A0A0L0SB59"/>
<reference evidence="3" key="2">
    <citation type="submission" date="2009-11" db="EMBL/GenBank/DDBJ databases">
        <title>The Genome Sequence of Allomyces macrogynus strain ATCC 38327.</title>
        <authorList>
            <consortium name="The Broad Institute Genome Sequencing Platform"/>
            <person name="Russ C."/>
            <person name="Cuomo C."/>
            <person name="Shea T."/>
            <person name="Young S.K."/>
            <person name="Zeng Q."/>
            <person name="Koehrsen M."/>
            <person name="Haas B."/>
            <person name="Borodovsky M."/>
            <person name="Guigo R."/>
            <person name="Alvarado L."/>
            <person name="Berlin A."/>
            <person name="Borenstein D."/>
            <person name="Chen Z."/>
            <person name="Engels R."/>
            <person name="Freedman E."/>
            <person name="Gellesch M."/>
            <person name="Goldberg J."/>
            <person name="Griggs A."/>
            <person name="Gujja S."/>
            <person name="Heiman D."/>
            <person name="Hepburn T."/>
            <person name="Howarth C."/>
            <person name="Jen D."/>
            <person name="Larson L."/>
            <person name="Lewis B."/>
            <person name="Mehta T."/>
            <person name="Park D."/>
            <person name="Pearson M."/>
            <person name="Roberts A."/>
            <person name="Saif S."/>
            <person name="Shenoy N."/>
            <person name="Sisk P."/>
            <person name="Stolte C."/>
            <person name="Sykes S."/>
            <person name="Walk T."/>
            <person name="White J."/>
            <person name="Yandava C."/>
            <person name="Burger G."/>
            <person name="Gray M.W."/>
            <person name="Holland P.W.H."/>
            <person name="King N."/>
            <person name="Lang F.B.F."/>
            <person name="Roger A.J."/>
            <person name="Ruiz-Trillo I."/>
            <person name="Lander E."/>
            <person name="Nusbaum C."/>
        </authorList>
    </citation>
    <scope>NUCLEOTIDE SEQUENCE [LARGE SCALE GENOMIC DNA]</scope>
    <source>
        <strain evidence="3">ATCC 38327</strain>
    </source>
</reference>